<gene>
    <name evidence="1" type="ORF">MIZ03_0379</name>
</gene>
<proteinExistence type="predicted"/>
<reference evidence="1 2" key="1">
    <citation type="journal article" date="2021" name="Microbiol. Spectr.">
        <title>A Single Bacterium Capable of Oxidation and Reduction of Iron at Circumneutral pH.</title>
        <authorList>
            <person name="Kato S."/>
            <person name="Ohkuma M."/>
        </authorList>
    </citation>
    <scope>NUCLEOTIDE SEQUENCE [LARGE SCALE GENOMIC DNA]</scope>
    <source>
        <strain evidence="1 2">MIZ03</strain>
    </source>
</reference>
<dbReference type="InterPro" id="IPR021831">
    <property type="entry name" value="ParD-like"/>
</dbReference>
<dbReference type="EMBL" id="AP024238">
    <property type="protein sequence ID" value="BCO25518.1"/>
    <property type="molecule type" value="Genomic_DNA"/>
</dbReference>
<organism evidence="1 2">
    <name type="scientific">Rhodoferax lithotrophicus</name>
    <dbReference type="NCBI Taxonomy" id="2798804"/>
    <lineage>
        <taxon>Bacteria</taxon>
        <taxon>Pseudomonadati</taxon>
        <taxon>Pseudomonadota</taxon>
        <taxon>Betaproteobacteria</taxon>
        <taxon>Burkholderiales</taxon>
        <taxon>Comamonadaceae</taxon>
        <taxon>Rhodoferax</taxon>
    </lineage>
</organism>
<evidence type="ECO:0000313" key="2">
    <source>
        <dbReference type="Proteomes" id="UP000824366"/>
    </source>
</evidence>
<name>A0ABN6D1K1_9BURK</name>
<sequence>MAVALKLSDELVEDAKATAAAEHRSVPKQIEYWARIGKCVLENPDMPLRLIQDTMLSLEETKAGQAKPYVFG</sequence>
<keyword evidence="2" id="KW-1185">Reference proteome</keyword>
<dbReference type="Proteomes" id="UP000824366">
    <property type="component" value="Chromosome"/>
</dbReference>
<dbReference type="RefSeq" id="WP_223907303.1">
    <property type="nucleotide sequence ID" value="NZ_AP024238.1"/>
</dbReference>
<evidence type="ECO:0008006" key="3">
    <source>
        <dbReference type="Google" id="ProtNLM"/>
    </source>
</evidence>
<accession>A0ABN6D1K1</accession>
<protein>
    <recommendedName>
        <fullName evidence="3">ParD-like antitoxin of type II toxin-antitoxin system</fullName>
    </recommendedName>
</protein>
<dbReference type="Pfam" id="PF11903">
    <property type="entry name" value="ParD_like"/>
    <property type="match status" value="1"/>
</dbReference>
<evidence type="ECO:0000313" key="1">
    <source>
        <dbReference type="EMBL" id="BCO25518.1"/>
    </source>
</evidence>